<dbReference type="EMBL" id="CADEAL010000634">
    <property type="protein sequence ID" value="CAB1423080.1"/>
    <property type="molecule type" value="Genomic_DNA"/>
</dbReference>
<sequence length="281" mass="30711">MAGSGGEGQCEGRASLCVLLALAAPPRSSGHTPGPFNHSFVFGWRTSMRRARRLSGQLWSETHTTGMRPLQLSCIFQPGALPESQRHRASVDSRRSSKDMLLMPCGPPPHPPVRPSQSKTASLFCPQDDSQVTWVQVRCTSPEEPLGDVEATKLRLPSNKGSSHSIVSPPPPARNRFSPKRSNNSRAVLLKLVVEREPGQYKVNVMDKLPGEYVSVSRLCSKWRLLKGGAFTSDPQRSGRYEIAHEATGGSVHTGRVEKYCLTLGLSSGRCSPFIQPSLEE</sequence>
<gene>
    <name evidence="2" type="ORF">PLEPLA_LOCUS10998</name>
</gene>
<evidence type="ECO:0000256" key="1">
    <source>
        <dbReference type="SAM" id="MobiDB-lite"/>
    </source>
</evidence>
<accession>A0A9N7U1M0</accession>
<keyword evidence="3" id="KW-1185">Reference proteome</keyword>
<evidence type="ECO:0000313" key="2">
    <source>
        <dbReference type="EMBL" id="CAB1423080.1"/>
    </source>
</evidence>
<protein>
    <submittedName>
        <fullName evidence="2">Uncharacterized protein</fullName>
    </submittedName>
</protein>
<name>A0A9N7U1M0_PLEPL</name>
<organism evidence="2 3">
    <name type="scientific">Pleuronectes platessa</name>
    <name type="common">European plaice</name>
    <dbReference type="NCBI Taxonomy" id="8262"/>
    <lineage>
        <taxon>Eukaryota</taxon>
        <taxon>Metazoa</taxon>
        <taxon>Chordata</taxon>
        <taxon>Craniata</taxon>
        <taxon>Vertebrata</taxon>
        <taxon>Euteleostomi</taxon>
        <taxon>Actinopterygii</taxon>
        <taxon>Neopterygii</taxon>
        <taxon>Teleostei</taxon>
        <taxon>Neoteleostei</taxon>
        <taxon>Acanthomorphata</taxon>
        <taxon>Carangaria</taxon>
        <taxon>Pleuronectiformes</taxon>
        <taxon>Pleuronectoidei</taxon>
        <taxon>Pleuronectidae</taxon>
        <taxon>Pleuronectes</taxon>
    </lineage>
</organism>
<evidence type="ECO:0000313" key="3">
    <source>
        <dbReference type="Proteomes" id="UP001153269"/>
    </source>
</evidence>
<reference evidence="2" key="1">
    <citation type="submission" date="2020-03" db="EMBL/GenBank/DDBJ databases">
        <authorList>
            <person name="Weist P."/>
        </authorList>
    </citation>
    <scope>NUCLEOTIDE SEQUENCE</scope>
</reference>
<feature type="region of interest" description="Disordered" evidence="1">
    <location>
        <begin position="156"/>
        <end position="182"/>
    </location>
</feature>
<dbReference type="Proteomes" id="UP001153269">
    <property type="component" value="Unassembled WGS sequence"/>
</dbReference>
<comment type="caution">
    <text evidence="2">The sequence shown here is derived from an EMBL/GenBank/DDBJ whole genome shotgun (WGS) entry which is preliminary data.</text>
</comment>
<dbReference type="AlphaFoldDB" id="A0A9N7U1M0"/>
<proteinExistence type="predicted"/>